<keyword evidence="2" id="KW-1185">Reference proteome</keyword>
<gene>
    <name evidence="1" type="ORF">Mgrana_02785</name>
</gene>
<dbReference type="InterPro" id="IPR008554">
    <property type="entry name" value="Glutaredoxin-like"/>
</dbReference>
<dbReference type="Gene3D" id="3.40.30.10">
    <property type="entry name" value="Glutaredoxin"/>
    <property type="match status" value="1"/>
</dbReference>
<dbReference type="EMBL" id="QWLB01000048">
    <property type="protein sequence ID" value="RIH91292.1"/>
    <property type="molecule type" value="Genomic_DNA"/>
</dbReference>
<dbReference type="RefSeq" id="WP_119358232.1">
    <property type="nucleotide sequence ID" value="NZ_BJXM01000003.1"/>
</dbReference>
<protein>
    <recommendedName>
        <fullName evidence="3">Glutaredoxin</fullName>
    </recommendedName>
</protein>
<proteinExistence type="predicted"/>
<organism evidence="1 2">
    <name type="scientific">Meiothermus granaticius NBRC 107808</name>
    <dbReference type="NCBI Taxonomy" id="1227551"/>
    <lineage>
        <taxon>Bacteria</taxon>
        <taxon>Thermotogati</taxon>
        <taxon>Deinococcota</taxon>
        <taxon>Deinococci</taxon>
        <taxon>Thermales</taxon>
        <taxon>Thermaceae</taxon>
        <taxon>Meiothermus</taxon>
    </lineage>
</organism>
<dbReference type="SUPFAM" id="SSF52833">
    <property type="entry name" value="Thioredoxin-like"/>
    <property type="match status" value="1"/>
</dbReference>
<name>A0A399F8R3_9DEIN</name>
<dbReference type="AlphaFoldDB" id="A0A399F8R3"/>
<reference evidence="1 2" key="1">
    <citation type="submission" date="2018-08" db="EMBL/GenBank/DDBJ databases">
        <title>Meiothermus granaticius genome AF-68 sequencing project.</title>
        <authorList>
            <person name="Da Costa M.S."/>
            <person name="Albuquerque L."/>
            <person name="Raposo P."/>
            <person name="Froufe H.J.C."/>
            <person name="Barroso C.S."/>
            <person name="Egas C."/>
        </authorList>
    </citation>
    <scope>NUCLEOTIDE SEQUENCE [LARGE SCALE GENOMIC DNA]</scope>
    <source>
        <strain evidence="1 2">AF-68</strain>
    </source>
</reference>
<dbReference type="Pfam" id="PF05768">
    <property type="entry name" value="Glrx-like"/>
    <property type="match status" value="1"/>
</dbReference>
<dbReference type="Proteomes" id="UP000266178">
    <property type="component" value="Unassembled WGS sequence"/>
</dbReference>
<evidence type="ECO:0000313" key="2">
    <source>
        <dbReference type="Proteomes" id="UP000266178"/>
    </source>
</evidence>
<evidence type="ECO:0000313" key="1">
    <source>
        <dbReference type="EMBL" id="RIH91292.1"/>
    </source>
</evidence>
<comment type="caution">
    <text evidence="1">The sequence shown here is derived from an EMBL/GenBank/DDBJ whole genome shotgun (WGS) entry which is preliminary data.</text>
</comment>
<sequence>MDYTLISRRTCHLCQEAEALLAERGVVYRRLEVDEDAELKQQYTFRVPVLLKAGKVLLEGKFTPERLDKKLQEVGWTQF</sequence>
<evidence type="ECO:0008006" key="3">
    <source>
        <dbReference type="Google" id="ProtNLM"/>
    </source>
</evidence>
<dbReference type="InterPro" id="IPR036249">
    <property type="entry name" value="Thioredoxin-like_sf"/>
</dbReference>
<dbReference type="OrthoDB" id="32865at2"/>
<accession>A0A399F8R3</accession>